<feature type="chain" id="PRO_5043113116" description="Carboxylic ester hydrolase" evidence="6">
    <location>
        <begin position="20"/>
        <end position="564"/>
    </location>
</feature>
<keyword evidence="5" id="KW-0325">Glycoprotein</keyword>
<protein>
    <recommendedName>
        <fullName evidence="6">Carboxylic ester hydrolase</fullName>
        <ecNumber evidence="6">3.1.1.-</ecNumber>
    </recommendedName>
</protein>
<dbReference type="InterPro" id="IPR029058">
    <property type="entry name" value="AB_hydrolase_fold"/>
</dbReference>
<dbReference type="InterPro" id="IPR002018">
    <property type="entry name" value="CarbesteraseB"/>
</dbReference>
<dbReference type="PROSITE" id="PS00122">
    <property type="entry name" value="CARBOXYLESTERASE_B_1"/>
    <property type="match status" value="1"/>
</dbReference>
<comment type="similarity">
    <text evidence="1 6">Belongs to the type-B carboxylesterase/lipase family.</text>
</comment>
<dbReference type="PANTHER" id="PTHR43142:SF1">
    <property type="entry name" value="CARBOXYLIC ESTER HYDROLASE"/>
    <property type="match status" value="1"/>
</dbReference>
<keyword evidence="2" id="KW-0719">Serine esterase</keyword>
<dbReference type="SUPFAM" id="SSF53474">
    <property type="entry name" value="alpha/beta-Hydrolases"/>
    <property type="match status" value="1"/>
</dbReference>
<keyword evidence="6" id="KW-0732">Signal</keyword>
<keyword evidence="9" id="KW-1185">Reference proteome</keyword>
<dbReference type="PANTHER" id="PTHR43142">
    <property type="entry name" value="CARBOXYLIC ESTER HYDROLASE"/>
    <property type="match status" value="1"/>
</dbReference>
<evidence type="ECO:0000259" key="7">
    <source>
        <dbReference type="Pfam" id="PF00135"/>
    </source>
</evidence>
<dbReference type="Gene3D" id="3.40.50.1820">
    <property type="entry name" value="alpha/beta hydrolase"/>
    <property type="match status" value="1"/>
</dbReference>
<dbReference type="AlphaFoldDB" id="A0AAW1UGT7"/>
<feature type="domain" description="Carboxylesterase type B" evidence="7">
    <location>
        <begin position="20"/>
        <end position="544"/>
    </location>
</feature>
<dbReference type="Pfam" id="PF00135">
    <property type="entry name" value="COesterase"/>
    <property type="match status" value="1"/>
</dbReference>
<sequence>MMLVLFFVIGVSSALGSNADPVVQISSGKIRGKILENFYGNSFYAFQGIPYAKAPVGELRYQPPQRPDNWEGILDDRNANTICIQLTSTQLPNESEDCLFLHVYTPQLPSKDNNVSLPVVYVVHGGAFVEGSALIDSFGPDLMMDYGVIMVVVQYRLGFFGFLSTGDLACPGNNGLKDQQFGLRWVQENIRHFGGDPTRVTLFGQSAGAASVSYQTLAKNSEGLFRSVIQNSGSALVTWSLQRYPREIAYRIANQINSNVNESYTTTDLMNFYKTVEVCQVKKACVDIFGEGLVASFFLTGLGYLLAGVIEPEHDGAFLTETAYNKYESGRFNAVPTLMGMNSEESIFIILDNNFQNELQDRDENPSLLTSTDMHITDEAISNKVGSDIKRMYVGDGKLCGNLGPSIRMFSEIGFGKPLLKQVQLHSKFSDVYLYEFAYSGSLGREAYPFAYIPGAEKVTHGEEMLYIFVTKATKDLSKYPEKDIITLRRTLTMWTNFVKFMNPTPEPSELLGNKVWPKVTSTDKIPYLYIDETLDIKYNLKQSMVDEYHRLYSTYAVPPLDTY</sequence>
<proteinExistence type="inferred from homology"/>
<gene>
    <name evidence="8" type="ORF">WA026_003790</name>
</gene>
<evidence type="ECO:0000256" key="6">
    <source>
        <dbReference type="RuleBase" id="RU361235"/>
    </source>
</evidence>
<evidence type="ECO:0000313" key="8">
    <source>
        <dbReference type="EMBL" id="KAK9878971.1"/>
    </source>
</evidence>
<dbReference type="GO" id="GO:0052689">
    <property type="term" value="F:carboxylic ester hydrolase activity"/>
    <property type="evidence" value="ECO:0007669"/>
    <property type="project" value="UniProtKB-KW"/>
</dbReference>
<keyword evidence="4" id="KW-1015">Disulfide bond</keyword>
<dbReference type="Proteomes" id="UP001431783">
    <property type="component" value="Unassembled WGS sequence"/>
</dbReference>
<evidence type="ECO:0000313" key="9">
    <source>
        <dbReference type="Proteomes" id="UP001431783"/>
    </source>
</evidence>
<dbReference type="EC" id="3.1.1.-" evidence="6"/>
<organism evidence="8 9">
    <name type="scientific">Henosepilachna vigintioctopunctata</name>
    <dbReference type="NCBI Taxonomy" id="420089"/>
    <lineage>
        <taxon>Eukaryota</taxon>
        <taxon>Metazoa</taxon>
        <taxon>Ecdysozoa</taxon>
        <taxon>Arthropoda</taxon>
        <taxon>Hexapoda</taxon>
        <taxon>Insecta</taxon>
        <taxon>Pterygota</taxon>
        <taxon>Neoptera</taxon>
        <taxon>Endopterygota</taxon>
        <taxon>Coleoptera</taxon>
        <taxon>Polyphaga</taxon>
        <taxon>Cucujiformia</taxon>
        <taxon>Coccinelloidea</taxon>
        <taxon>Coccinellidae</taxon>
        <taxon>Epilachninae</taxon>
        <taxon>Epilachnini</taxon>
        <taxon>Henosepilachna</taxon>
    </lineage>
</organism>
<feature type="signal peptide" evidence="6">
    <location>
        <begin position="1"/>
        <end position="19"/>
    </location>
</feature>
<evidence type="ECO:0000256" key="5">
    <source>
        <dbReference type="ARBA" id="ARBA00023180"/>
    </source>
</evidence>
<evidence type="ECO:0000256" key="1">
    <source>
        <dbReference type="ARBA" id="ARBA00005964"/>
    </source>
</evidence>
<evidence type="ECO:0000256" key="3">
    <source>
        <dbReference type="ARBA" id="ARBA00022801"/>
    </source>
</evidence>
<evidence type="ECO:0000256" key="2">
    <source>
        <dbReference type="ARBA" id="ARBA00022487"/>
    </source>
</evidence>
<reference evidence="8 9" key="1">
    <citation type="submission" date="2023-03" db="EMBL/GenBank/DDBJ databases">
        <title>Genome insight into feeding habits of ladybird beetles.</title>
        <authorList>
            <person name="Li H.-S."/>
            <person name="Huang Y.-H."/>
            <person name="Pang H."/>
        </authorList>
    </citation>
    <scope>NUCLEOTIDE SEQUENCE [LARGE SCALE GENOMIC DNA]</scope>
    <source>
        <strain evidence="8">SYSU_2023b</strain>
        <tissue evidence="8">Whole body</tissue>
    </source>
</reference>
<dbReference type="EMBL" id="JARQZJ010000061">
    <property type="protein sequence ID" value="KAK9878971.1"/>
    <property type="molecule type" value="Genomic_DNA"/>
</dbReference>
<evidence type="ECO:0000256" key="4">
    <source>
        <dbReference type="ARBA" id="ARBA00023157"/>
    </source>
</evidence>
<name>A0AAW1UGT7_9CUCU</name>
<accession>A0AAW1UGT7</accession>
<dbReference type="InterPro" id="IPR019826">
    <property type="entry name" value="Carboxylesterase_B_AS"/>
</dbReference>
<comment type="caution">
    <text evidence="8">The sequence shown here is derived from an EMBL/GenBank/DDBJ whole genome shotgun (WGS) entry which is preliminary data.</text>
</comment>
<keyword evidence="3 6" id="KW-0378">Hydrolase</keyword>